<sequence>MTIEATRKYRPTLHFAPKQNWMNDPNGLVYFEGEYHLFFQHNPHDTVHGPMYWGHAVSKDLIQWEELDIALHPDELGTMFSGSAVIDWHNTSGFFPEKPGIVAIFTHHLDRGAGKHAKESQSLAYSHDNGRTWTKYEGNPVLEHDTKIDFRDPKVMWHHETNTWVMVVASEQTISFYTSANLIDWQFESEFGDGIGAHDGVWECTDLFELDVINQDESKWVLIVSVGGNHSLDVGTRTQYYIGTFDGTTFTADPESIDWLDHGRDSYAGVSFSDIPEADGRRIYMAWMTNSKYAQIVPTEGWRGQMNLPRELSLRKHGNIYRLYQQPVRELDTYFTRKYDIHAEVVNQSSEKSYQIDAAPVDINLTIENKDASQYGIQVYHTDEQWTRIVYEAETNRLVLDRANTGNVGFSEYFLQQQAISLEEAKQLKLQIIVDASSIEVFVNDGAYALSSLVYPDQPCKRIEVFAADGSIEIVEGHISTFVKQ</sequence>
<dbReference type="SMART" id="SM00640">
    <property type="entry name" value="Glyco_32"/>
    <property type="match status" value="1"/>
</dbReference>
<reference evidence="7 8" key="1">
    <citation type="submission" date="2019-03" db="EMBL/GenBank/DDBJ databases">
        <title>Genomic Encyclopedia of Type Strains, Phase IV (KMG-IV): sequencing the most valuable type-strain genomes for metagenomic binning, comparative biology and taxonomic classification.</title>
        <authorList>
            <person name="Goeker M."/>
        </authorList>
    </citation>
    <scope>NUCLEOTIDE SEQUENCE [LARGE SCALE GENOMIC DNA]</scope>
    <source>
        <strain evidence="7 8">DSM 28697</strain>
    </source>
</reference>
<dbReference type="Pfam" id="PF00251">
    <property type="entry name" value="Glyco_hydro_32N"/>
    <property type="match status" value="1"/>
</dbReference>
<dbReference type="RefSeq" id="WP_133581163.1">
    <property type="nucleotide sequence ID" value="NZ_SNYJ01000012.1"/>
</dbReference>
<dbReference type="InterPro" id="IPR018053">
    <property type="entry name" value="Glyco_hydro_32_AS"/>
</dbReference>
<evidence type="ECO:0000256" key="3">
    <source>
        <dbReference type="ARBA" id="ARBA00023295"/>
    </source>
</evidence>
<dbReference type="Gene3D" id="2.115.10.20">
    <property type="entry name" value="Glycosyl hydrolase domain, family 43"/>
    <property type="match status" value="1"/>
</dbReference>
<evidence type="ECO:0000256" key="4">
    <source>
        <dbReference type="RuleBase" id="RU362110"/>
    </source>
</evidence>
<feature type="domain" description="Glycosyl hydrolase family 32 N-terminal" evidence="5">
    <location>
        <begin position="14"/>
        <end position="327"/>
    </location>
</feature>
<dbReference type="PROSITE" id="PS00609">
    <property type="entry name" value="GLYCOSYL_HYDROL_F32"/>
    <property type="match status" value="1"/>
</dbReference>
<dbReference type="AlphaFoldDB" id="A0A4R6TV99"/>
<accession>A0A4R6TV99</accession>
<dbReference type="InterPro" id="IPR013320">
    <property type="entry name" value="ConA-like_dom_sf"/>
</dbReference>
<evidence type="ECO:0000313" key="8">
    <source>
        <dbReference type="Proteomes" id="UP000295632"/>
    </source>
</evidence>
<dbReference type="GO" id="GO:0005987">
    <property type="term" value="P:sucrose catabolic process"/>
    <property type="evidence" value="ECO:0007669"/>
    <property type="project" value="TreeGrafter"/>
</dbReference>
<dbReference type="EMBL" id="SNYJ01000012">
    <property type="protein sequence ID" value="TDQ37700.1"/>
    <property type="molecule type" value="Genomic_DNA"/>
</dbReference>
<feature type="domain" description="Glycosyl hydrolase family 32 C-terminal" evidence="6">
    <location>
        <begin position="346"/>
        <end position="476"/>
    </location>
</feature>
<proteinExistence type="inferred from homology"/>
<dbReference type="InterPro" id="IPR001362">
    <property type="entry name" value="Glyco_hydro_32"/>
</dbReference>
<keyword evidence="2 4" id="KW-0378">Hydrolase</keyword>
<dbReference type="PANTHER" id="PTHR42800:SF1">
    <property type="entry name" value="EXOINULINASE INUD (AFU_ORTHOLOGUE AFUA_5G00480)"/>
    <property type="match status" value="1"/>
</dbReference>
<dbReference type="InterPro" id="IPR013148">
    <property type="entry name" value="Glyco_hydro_32_N"/>
</dbReference>
<gene>
    <name evidence="7" type="ORF">EV213_11260</name>
</gene>
<dbReference type="OrthoDB" id="9759709at2"/>
<dbReference type="Gene3D" id="2.60.120.560">
    <property type="entry name" value="Exo-inulinase, domain 1"/>
    <property type="match status" value="1"/>
</dbReference>
<dbReference type="PANTHER" id="PTHR42800">
    <property type="entry name" value="EXOINULINASE INUD (AFU_ORTHOLOGUE AFUA_5G00480)"/>
    <property type="match status" value="1"/>
</dbReference>
<name>A0A4R6TV99_9BACI</name>
<evidence type="ECO:0000256" key="2">
    <source>
        <dbReference type="ARBA" id="ARBA00022801"/>
    </source>
</evidence>
<dbReference type="CDD" id="cd18622">
    <property type="entry name" value="GH32_Inu-like"/>
    <property type="match status" value="1"/>
</dbReference>
<comment type="caution">
    <text evidence="7">The sequence shown here is derived from an EMBL/GenBank/DDBJ whole genome shotgun (WGS) entry which is preliminary data.</text>
</comment>
<keyword evidence="3 4" id="KW-0326">Glycosidase</keyword>
<dbReference type="Proteomes" id="UP000295632">
    <property type="component" value="Unassembled WGS sequence"/>
</dbReference>
<evidence type="ECO:0000256" key="1">
    <source>
        <dbReference type="ARBA" id="ARBA00009902"/>
    </source>
</evidence>
<dbReference type="InterPro" id="IPR023296">
    <property type="entry name" value="Glyco_hydro_beta-prop_sf"/>
</dbReference>
<evidence type="ECO:0000259" key="5">
    <source>
        <dbReference type="Pfam" id="PF00251"/>
    </source>
</evidence>
<dbReference type="InterPro" id="IPR013189">
    <property type="entry name" value="Glyco_hydro_32_C"/>
</dbReference>
<dbReference type="SUPFAM" id="SSF75005">
    <property type="entry name" value="Arabinanase/levansucrase/invertase"/>
    <property type="match status" value="1"/>
</dbReference>
<evidence type="ECO:0000259" key="6">
    <source>
        <dbReference type="Pfam" id="PF08244"/>
    </source>
</evidence>
<dbReference type="GO" id="GO:0004575">
    <property type="term" value="F:sucrose alpha-glucosidase activity"/>
    <property type="evidence" value="ECO:0007669"/>
    <property type="project" value="TreeGrafter"/>
</dbReference>
<comment type="similarity">
    <text evidence="1 4">Belongs to the glycosyl hydrolase 32 family.</text>
</comment>
<dbReference type="Pfam" id="PF08244">
    <property type="entry name" value="Glyco_hydro_32C"/>
    <property type="match status" value="1"/>
</dbReference>
<dbReference type="SUPFAM" id="SSF49899">
    <property type="entry name" value="Concanavalin A-like lectins/glucanases"/>
    <property type="match status" value="1"/>
</dbReference>
<protein>
    <submittedName>
        <fullName evidence="7">Levanase/fructan beta-fructosidase</fullName>
    </submittedName>
</protein>
<evidence type="ECO:0000313" key="7">
    <source>
        <dbReference type="EMBL" id="TDQ37700.1"/>
    </source>
</evidence>
<keyword evidence="8" id="KW-1185">Reference proteome</keyword>
<organism evidence="7 8">
    <name type="scientific">Aureibacillus halotolerans</name>
    <dbReference type="NCBI Taxonomy" id="1508390"/>
    <lineage>
        <taxon>Bacteria</taxon>
        <taxon>Bacillati</taxon>
        <taxon>Bacillota</taxon>
        <taxon>Bacilli</taxon>
        <taxon>Bacillales</taxon>
        <taxon>Bacillaceae</taxon>
        <taxon>Aureibacillus</taxon>
    </lineage>
</organism>
<dbReference type="GO" id="GO:0005737">
    <property type="term" value="C:cytoplasm"/>
    <property type="evidence" value="ECO:0007669"/>
    <property type="project" value="TreeGrafter"/>
</dbReference>